<name>A0A8H4L6N3_9HYPO</name>
<organism evidence="3 4">
    <name type="scientific">Fusarium albosuccineum</name>
    <dbReference type="NCBI Taxonomy" id="1237068"/>
    <lineage>
        <taxon>Eukaryota</taxon>
        <taxon>Fungi</taxon>
        <taxon>Dikarya</taxon>
        <taxon>Ascomycota</taxon>
        <taxon>Pezizomycotina</taxon>
        <taxon>Sordariomycetes</taxon>
        <taxon>Hypocreomycetidae</taxon>
        <taxon>Hypocreales</taxon>
        <taxon>Nectriaceae</taxon>
        <taxon>Fusarium</taxon>
        <taxon>Fusarium decemcellulare species complex</taxon>
    </lineage>
</organism>
<evidence type="ECO:0000313" key="4">
    <source>
        <dbReference type="Proteomes" id="UP000554235"/>
    </source>
</evidence>
<dbReference type="OrthoDB" id="5088978at2759"/>
<feature type="signal peptide" evidence="2">
    <location>
        <begin position="1"/>
        <end position="21"/>
    </location>
</feature>
<dbReference type="AlphaFoldDB" id="A0A8H4L6N3"/>
<evidence type="ECO:0000256" key="1">
    <source>
        <dbReference type="SAM" id="MobiDB-lite"/>
    </source>
</evidence>
<reference evidence="3 4" key="1">
    <citation type="submission" date="2020-01" db="EMBL/GenBank/DDBJ databases">
        <title>Identification and distribution of gene clusters putatively required for synthesis of sphingolipid metabolism inhibitors in phylogenetically diverse species of the filamentous fungus Fusarium.</title>
        <authorList>
            <person name="Kim H.-S."/>
            <person name="Busman M."/>
            <person name="Brown D.W."/>
            <person name="Divon H."/>
            <person name="Uhlig S."/>
            <person name="Proctor R.H."/>
        </authorList>
    </citation>
    <scope>NUCLEOTIDE SEQUENCE [LARGE SCALE GENOMIC DNA]</scope>
    <source>
        <strain evidence="3 4">NRRL 20459</strain>
    </source>
</reference>
<feature type="compositionally biased region" description="Low complexity" evidence="1">
    <location>
        <begin position="300"/>
        <end position="324"/>
    </location>
</feature>
<feature type="chain" id="PRO_5034178160" evidence="2">
    <location>
        <begin position="22"/>
        <end position="425"/>
    </location>
</feature>
<keyword evidence="4" id="KW-1185">Reference proteome</keyword>
<accession>A0A8H4L6N3</accession>
<protein>
    <submittedName>
        <fullName evidence="3">Uncharacterized protein</fullName>
    </submittedName>
</protein>
<keyword evidence="2" id="KW-0732">Signal</keyword>
<sequence length="425" mass="44340">MRYSHAVAGLLTVALSTPVFAQTPVAAPVEEPSVSVIADPAPADDCNEACVNSHEACLTGAGSITEVCDQELTDCQAECNGPVTPEPVTPAPVTPAPTGDACAQDCATKHDACNSAPDANHASCAADYASCLGYNPYENDVFVEPTACSHGPTPPAPTMTDTPEVCCVQCTTVYKSCCDAAGDVIDHCKAEYTVCLGYNPFDIVPYVEPTVCKHNEPKPPKPDGPKPDVPKGTPAECCVQCTTVYKECCTTAGGETEECKVEYTTCLGYNPSDVSPWVEPSACKHDGPGPNPPKGDKPPTGKVGPPKAGDSDSTSTSTTTKTSTITKTGTDEECCVKCTTTYKACCDAAGDVIEHCKTAYTTCLGYNPFEGPWVEPTVCKHGGSDDDVVIVSGGESLRPALALLALGAIALLCEYLRYHPDRNSC</sequence>
<dbReference type="EMBL" id="JAADYS010001249">
    <property type="protein sequence ID" value="KAF4464050.1"/>
    <property type="molecule type" value="Genomic_DNA"/>
</dbReference>
<comment type="caution">
    <text evidence="3">The sequence shown here is derived from an EMBL/GenBank/DDBJ whole genome shotgun (WGS) entry which is preliminary data.</text>
</comment>
<feature type="region of interest" description="Disordered" evidence="1">
    <location>
        <begin position="280"/>
        <end position="324"/>
    </location>
</feature>
<proteinExistence type="predicted"/>
<gene>
    <name evidence="3" type="ORF">FALBO_9113</name>
</gene>
<evidence type="ECO:0000256" key="2">
    <source>
        <dbReference type="SAM" id="SignalP"/>
    </source>
</evidence>
<evidence type="ECO:0000313" key="3">
    <source>
        <dbReference type="EMBL" id="KAF4464050.1"/>
    </source>
</evidence>
<dbReference type="Proteomes" id="UP000554235">
    <property type="component" value="Unassembled WGS sequence"/>
</dbReference>